<dbReference type="Gene3D" id="3.40.50.1460">
    <property type="match status" value="1"/>
</dbReference>
<name>A0ABV5YII9_9ACTN</name>
<dbReference type="SUPFAM" id="SSF52540">
    <property type="entry name" value="P-loop containing nucleoside triphosphate hydrolases"/>
    <property type="match status" value="1"/>
</dbReference>
<accession>A0ABV5YII9</accession>
<dbReference type="RefSeq" id="WP_378205323.1">
    <property type="nucleotide sequence ID" value="NZ_JBHLZP010000164.1"/>
</dbReference>
<proteinExistence type="predicted"/>
<keyword evidence="2" id="KW-1185">Reference proteome</keyword>
<comment type="caution">
    <text evidence="1">The sequence shown here is derived from an EMBL/GenBank/DDBJ whole genome shotgun (WGS) entry which is preliminary data.</text>
</comment>
<evidence type="ECO:0000313" key="2">
    <source>
        <dbReference type="Proteomes" id="UP001589627"/>
    </source>
</evidence>
<dbReference type="InterPro" id="IPR027417">
    <property type="entry name" value="P-loop_NTPase"/>
</dbReference>
<gene>
    <name evidence="1" type="ORF">ACFFNX_22085</name>
</gene>
<dbReference type="EMBL" id="JBHLZP010000164">
    <property type="protein sequence ID" value="MFB9834879.1"/>
    <property type="molecule type" value="Genomic_DNA"/>
</dbReference>
<sequence length="413" mass="44904">MDHDVPETRRRYLLATGVTLGLSPAAGKSLEDGVHQMVRVMRESCGYQRIDEVGMNPTRERLRTGARDFLKSSSVTADDLVAVYHSGHAELIQDELLLWAADSDPEDPHGTMLPVAEFVRGLVAGTHVERLLLMLDTCHAGQGAFDALPRALRAFEAIGDGRDRPSLFVVTATRTRGKSRPGAFASAFGRAVASAATGGRRPEALALDAVLKMVDRDAEKPAWQHVRWHAVNVPGKIPPFLRNPRHESISMRAARIRRKQMSEQRLREHELTEHFLEKARGAQISDETVWHFVGRENVLGDINTWLTEGFSDSQARVVTGDPGSGKSAVLGALYLLSLPERAGSVPLRPGTESAVPERGSIHVAVHARNKTTTDVLNALLAASGTSGDSLEDLIDGLSDEPFVAVIDALVLHS</sequence>
<dbReference type="Proteomes" id="UP001589627">
    <property type="component" value="Unassembled WGS sequence"/>
</dbReference>
<protein>
    <recommendedName>
        <fullName evidence="3">Caspase domain-containing protein</fullName>
    </recommendedName>
</protein>
<evidence type="ECO:0008006" key="3">
    <source>
        <dbReference type="Google" id="ProtNLM"/>
    </source>
</evidence>
<evidence type="ECO:0000313" key="1">
    <source>
        <dbReference type="EMBL" id="MFB9834879.1"/>
    </source>
</evidence>
<reference evidence="1 2" key="1">
    <citation type="submission" date="2024-09" db="EMBL/GenBank/DDBJ databases">
        <authorList>
            <person name="Sun Q."/>
            <person name="Mori K."/>
        </authorList>
    </citation>
    <scope>NUCLEOTIDE SEQUENCE [LARGE SCALE GENOMIC DNA]</scope>
    <source>
        <strain evidence="1 2">TBRC 0563</strain>
    </source>
</reference>
<organism evidence="1 2">
    <name type="scientific">Actinoallomurus acaciae</name>
    <dbReference type="NCBI Taxonomy" id="502577"/>
    <lineage>
        <taxon>Bacteria</taxon>
        <taxon>Bacillati</taxon>
        <taxon>Actinomycetota</taxon>
        <taxon>Actinomycetes</taxon>
        <taxon>Streptosporangiales</taxon>
        <taxon>Thermomonosporaceae</taxon>
        <taxon>Actinoallomurus</taxon>
    </lineage>
</organism>